<dbReference type="EMBL" id="MUAJ01000058">
    <property type="protein sequence ID" value="OOR09134.1"/>
    <property type="molecule type" value="Genomic_DNA"/>
</dbReference>
<feature type="transmembrane region" description="Helical" evidence="1">
    <location>
        <begin position="26"/>
        <end position="42"/>
    </location>
</feature>
<proteinExistence type="predicted"/>
<feature type="transmembrane region" description="Helical" evidence="1">
    <location>
        <begin position="96"/>
        <end position="126"/>
    </location>
</feature>
<keyword evidence="1" id="KW-0812">Transmembrane</keyword>
<organism evidence="2 3">
    <name type="scientific">Bacillus cereus</name>
    <dbReference type="NCBI Taxonomy" id="1396"/>
    <lineage>
        <taxon>Bacteria</taxon>
        <taxon>Bacillati</taxon>
        <taxon>Bacillota</taxon>
        <taxon>Bacilli</taxon>
        <taxon>Bacillales</taxon>
        <taxon>Bacillaceae</taxon>
        <taxon>Bacillus</taxon>
        <taxon>Bacillus cereus group</taxon>
    </lineage>
</organism>
<evidence type="ECO:0000313" key="3">
    <source>
        <dbReference type="Proteomes" id="UP000190906"/>
    </source>
</evidence>
<evidence type="ECO:0000256" key="1">
    <source>
        <dbReference type="SAM" id="Phobius"/>
    </source>
</evidence>
<protein>
    <submittedName>
        <fullName evidence="2">Uncharacterized protein</fullName>
    </submittedName>
</protein>
<reference evidence="2 3" key="1">
    <citation type="submission" date="2017-01" db="EMBL/GenBank/DDBJ databases">
        <title>Bacillus cereus isolates.</title>
        <authorList>
            <person name="Beno S.M."/>
        </authorList>
    </citation>
    <scope>NUCLEOTIDE SEQUENCE [LARGE SCALE GENOMIC DNA]</scope>
    <source>
        <strain evidence="2 3">FSL H8-0485</strain>
    </source>
</reference>
<keyword evidence="1" id="KW-1133">Transmembrane helix</keyword>
<gene>
    <name evidence="2" type="ORF">BW897_29385</name>
</gene>
<evidence type="ECO:0000313" key="2">
    <source>
        <dbReference type="EMBL" id="OOR09134.1"/>
    </source>
</evidence>
<comment type="caution">
    <text evidence="2">The sequence shown here is derived from an EMBL/GenBank/DDBJ whole genome shotgun (WGS) entry which is preliminary data.</text>
</comment>
<name>A0A1S9TGH0_BACCE</name>
<dbReference type="Proteomes" id="UP000190906">
    <property type="component" value="Unassembled WGS sequence"/>
</dbReference>
<dbReference type="AlphaFoldDB" id="A0A1S9TGH0"/>
<keyword evidence="1" id="KW-0472">Membrane</keyword>
<accession>A0A1S9TGH0</accession>
<sequence length="182" mass="20780">MNTLILYTVYMSLNVFMDLKYLITKNYWHLIFFSLSIVLCVIQNKNVLALLVIAIVALIIGVLIREKMPLAKFSPGDTKMIVISSMYLYILGSLKIHWLLIPILLHVTVFILSAVIYGLIVILLFVKKNIFTRTISGYHSFKFLKISIELTTEGLKIISMSYRFPAAISIIAGFMSLVLLQW</sequence>
<feature type="transmembrane region" description="Helical" evidence="1">
    <location>
        <begin position="47"/>
        <end position="64"/>
    </location>
</feature>
<feature type="transmembrane region" description="Helical" evidence="1">
    <location>
        <begin position="162"/>
        <end position="180"/>
    </location>
</feature>